<name>A0AA88XYY6_PINIB</name>
<dbReference type="AlphaFoldDB" id="A0AA88XYY6"/>
<proteinExistence type="predicted"/>
<gene>
    <name evidence="3" type="ORF">FSP39_003080</name>
</gene>
<comment type="caution">
    <text evidence="3">The sequence shown here is derived from an EMBL/GenBank/DDBJ whole genome shotgun (WGS) entry which is preliminary data.</text>
</comment>
<dbReference type="GO" id="GO:0032991">
    <property type="term" value="C:protein-containing complex"/>
    <property type="evidence" value="ECO:0007669"/>
    <property type="project" value="UniProtKB-ARBA"/>
</dbReference>
<feature type="compositionally biased region" description="Polar residues" evidence="2">
    <location>
        <begin position="600"/>
        <end position="619"/>
    </location>
</feature>
<evidence type="ECO:0000256" key="2">
    <source>
        <dbReference type="SAM" id="MobiDB-lite"/>
    </source>
</evidence>
<evidence type="ECO:0008006" key="5">
    <source>
        <dbReference type="Google" id="ProtNLM"/>
    </source>
</evidence>
<dbReference type="GO" id="GO:0000323">
    <property type="term" value="C:lytic vacuole"/>
    <property type="evidence" value="ECO:0007669"/>
    <property type="project" value="TreeGrafter"/>
</dbReference>
<keyword evidence="4" id="KW-1185">Reference proteome</keyword>
<accession>A0AA88XYY6</accession>
<dbReference type="Pfam" id="PF10186">
    <property type="entry name" value="ATG14"/>
    <property type="match status" value="1"/>
</dbReference>
<dbReference type="Proteomes" id="UP001186944">
    <property type="component" value="Unassembled WGS sequence"/>
</dbReference>
<keyword evidence="1" id="KW-0175">Coiled coil</keyword>
<dbReference type="GO" id="GO:0005768">
    <property type="term" value="C:endosome"/>
    <property type="evidence" value="ECO:0007669"/>
    <property type="project" value="TreeGrafter"/>
</dbReference>
<dbReference type="InterPro" id="IPR018791">
    <property type="entry name" value="UV_resistance/autophagy_Atg14"/>
</dbReference>
<evidence type="ECO:0000313" key="3">
    <source>
        <dbReference type="EMBL" id="KAK3094543.1"/>
    </source>
</evidence>
<dbReference type="EMBL" id="VSWD01000008">
    <property type="protein sequence ID" value="KAK3094543.1"/>
    <property type="molecule type" value="Genomic_DNA"/>
</dbReference>
<organism evidence="3 4">
    <name type="scientific">Pinctada imbricata</name>
    <name type="common">Atlantic pearl-oyster</name>
    <name type="synonym">Pinctada martensii</name>
    <dbReference type="NCBI Taxonomy" id="66713"/>
    <lineage>
        <taxon>Eukaryota</taxon>
        <taxon>Metazoa</taxon>
        <taxon>Spiralia</taxon>
        <taxon>Lophotrochozoa</taxon>
        <taxon>Mollusca</taxon>
        <taxon>Bivalvia</taxon>
        <taxon>Autobranchia</taxon>
        <taxon>Pteriomorphia</taxon>
        <taxon>Pterioida</taxon>
        <taxon>Pterioidea</taxon>
        <taxon>Pteriidae</taxon>
        <taxon>Pinctada</taxon>
    </lineage>
</organism>
<evidence type="ECO:0000256" key="1">
    <source>
        <dbReference type="ARBA" id="ARBA00023054"/>
    </source>
</evidence>
<protein>
    <recommendedName>
        <fullName evidence="5">UV radiation resistance-associated gene protein</fullName>
    </recommendedName>
</protein>
<reference evidence="3" key="1">
    <citation type="submission" date="2019-08" db="EMBL/GenBank/DDBJ databases">
        <title>The improved chromosome-level genome for the pearl oyster Pinctada fucata martensii using PacBio sequencing and Hi-C.</title>
        <authorList>
            <person name="Zheng Z."/>
        </authorList>
    </citation>
    <scope>NUCLEOTIDE SEQUENCE</scope>
    <source>
        <strain evidence="3">ZZ-2019</strain>
        <tissue evidence="3">Adductor muscle</tissue>
    </source>
</reference>
<dbReference type="PANTHER" id="PTHR15157">
    <property type="entry name" value="UV RADIATION RESISTANCE-ASSOCIATED GENE PROTEIN"/>
    <property type="match status" value="1"/>
</dbReference>
<dbReference type="GO" id="GO:0035493">
    <property type="term" value="P:SNARE complex assembly"/>
    <property type="evidence" value="ECO:0007669"/>
    <property type="project" value="TreeGrafter"/>
</dbReference>
<feature type="region of interest" description="Disordered" evidence="2">
    <location>
        <begin position="600"/>
        <end position="645"/>
    </location>
</feature>
<evidence type="ECO:0000313" key="4">
    <source>
        <dbReference type="Proteomes" id="UP001186944"/>
    </source>
</evidence>
<dbReference type="PANTHER" id="PTHR15157:SF5">
    <property type="entry name" value="UV RADIATION RESISTANCE-ASSOCIATED GENE PROTEIN"/>
    <property type="match status" value="1"/>
</dbReference>
<feature type="region of interest" description="Disordered" evidence="2">
    <location>
        <begin position="233"/>
        <end position="263"/>
    </location>
</feature>
<sequence>MLPKMKNVEGAIPGKPLKCKSTANEIKGKKQKYEEKRPFEPFYKSEKITGSLNPTWQSFDMSQYDADINTKAQTVQLRVWVGQNDSCRLLLDWDVDLTALVFHADKLQDTGMKYTANTVIFGMFDKYFRAPESEVPTENSASNGNHHVIKVESSSTRNSYTTSSLSRIYTVLRAIKQTQASVNRVHHSIDDRLLSSQEKSRKLALREDLLLKRGQLRNEVEWQTTLIQQTKDAYDKKKSANDNKQSEFDEKNEKLNREKQELREKRKFYNQTRENLIKENAQLAIRRKQLLSELATYIYPISESKDNSFYICRVKLPNSEDFQGHDETTIAISLGYTCHMVLMMSHILDIPLRYPMVHRVSRSLIRDHIHTKLADKDREFPLYSKGKERFQFNYGVFLLNKNISQMRFYLGLGTTDLRTTLQNIKTMMELRLGIKVDMPSAGRLYLSGSEGKEKVFSDFDKTDTQSSITSMGRVSLPDSYDARYMDSTDVGVRNSGNYSTMDQTDRFLQDVRREFEGEELFNPTEDNFFKVANPPSERLDVFNNFDDMCAIEDKCTHKDKTVVVDGFTNSLQRTSSSNFQHEQNGFSNLPDVESKDLQLSKGSTKSLEHSTMSGNSAISNGDIEPYDLRGPSVDTDMIQTSQSHS</sequence>
<dbReference type="GO" id="GO:0000149">
    <property type="term" value="F:SNARE binding"/>
    <property type="evidence" value="ECO:0007669"/>
    <property type="project" value="TreeGrafter"/>
</dbReference>